<organism evidence="3 4">
    <name type="scientific">Candidatus Spechtbacteria bacterium RIFCSPHIGHO2_01_FULL_43_30</name>
    <dbReference type="NCBI Taxonomy" id="1802158"/>
    <lineage>
        <taxon>Bacteria</taxon>
        <taxon>Candidatus Spechtiibacteriota</taxon>
    </lineage>
</organism>
<dbReference type="GO" id="GO:1990904">
    <property type="term" value="C:ribonucleoprotein complex"/>
    <property type="evidence" value="ECO:0007669"/>
    <property type="project" value="UniProtKB-KW"/>
</dbReference>
<keyword evidence="2" id="KW-0687">Ribonucleoprotein</keyword>
<proteinExistence type="predicted"/>
<keyword evidence="1" id="KW-0689">Ribosomal protein</keyword>
<sequence>MNKNNKQCPLCGKQSQLEWKRKLLRGNYNPTHKVRKYPNLQWVKLTYDKQGLKAGSRIKACAKCIKALYKPR</sequence>
<evidence type="ECO:0000256" key="1">
    <source>
        <dbReference type="ARBA" id="ARBA00022980"/>
    </source>
</evidence>
<dbReference type="EMBL" id="MHOD01000001">
    <property type="protein sequence ID" value="OGZ58767.1"/>
    <property type="molecule type" value="Genomic_DNA"/>
</dbReference>
<dbReference type="SUPFAM" id="SSF143800">
    <property type="entry name" value="L28p-like"/>
    <property type="match status" value="1"/>
</dbReference>
<name>A0A1G2H8H0_9BACT</name>
<evidence type="ECO:0000256" key="2">
    <source>
        <dbReference type="ARBA" id="ARBA00023274"/>
    </source>
</evidence>
<comment type="caution">
    <text evidence="3">The sequence shown here is derived from an EMBL/GenBank/DDBJ whole genome shotgun (WGS) entry which is preliminary data.</text>
</comment>
<reference evidence="3 4" key="1">
    <citation type="journal article" date="2016" name="Nat. Commun.">
        <title>Thousands of microbial genomes shed light on interconnected biogeochemical processes in an aquifer system.</title>
        <authorList>
            <person name="Anantharaman K."/>
            <person name="Brown C.T."/>
            <person name="Hug L.A."/>
            <person name="Sharon I."/>
            <person name="Castelle C.J."/>
            <person name="Probst A.J."/>
            <person name="Thomas B.C."/>
            <person name="Singh A."/>
            <person name="Wilkins M.J."/>
            <person name="Karaoz U."/>
            <person name="Brodie E.L."/>
            <person name="Williams K.H."/>
            <person name="Hubbard S.S."/>
            <person name="Banfield J.F."/>
        </authorList>
    </citation>
    <scope>NUCLEOTIDE SEQUENCE [LARGE SCALE GENOMIC DNA]</scope>
</reference>
<dbReference type="GO" id="GO:0003735">
    <property type="term" value="F:structural constituent of ribosome"/>
    <property type="evidence" value="ECO:0007669"/>
    <property type="project" value="InterPro"/>
</dbReference>
<dbReference type="InterPro" id="IPR034704">
    <property type="entry name" value="Ribosomal_bL28/bL31-like_sf"/>
</dbReference>
<protein>
    <recommendedName>
        <fullName evidence="5">50S ribosomal protein L28</fullName>
    </recommendedName>
</protein>
<evidence type="ECO:0000313" key="4">
    <source>
        <dbReference type="Proteomes" id="UP000177932"/>
    </source>
</evidence>
<dbReference type="GO" id="GO:0005840">
    <property type="term" value="C:ribosome"/>
    <property type="evidence" value="ECO:0007669"/>
    <property type="project" value="UniProtKB-KW"/>
</dbReference>
<dbReference type="InterPro" id="IPR037147">
    <property type="entry name" value="Ribosomal_bL28_sf"/>
</dbReference>
<evidence type="ECO:0008006" key="5">
    <source>
        <dbReference type="Google" id="ProtNLM"/>
    </source>
</evidence>
<dbReference type="AlphaFoldDB" id="A0A1G2H8H0"/>
<evidence type="ECO:0000313" key="3">
    <source>
        <dbReference type="EMBL" id="OGZ58767.1"/>
    </source>
</evidence>
<dbReference type="STRING" id="1802158.A2827_00590"/>
<gene>
    <name evidence="3" type="ORF">A2827_00590</name>
</gene>
<dbReference type="Gene3D" id="2.30.170.40">
    <property type="entry name" value="Ribosomal protein L28/L24"/>
    <property type="match status" value="1"/>
</dbReference>
<dbReference type="Proteomes" id="UP000177932">
    <property type="component" value="Unassembled WGS sequence"/>
</dbReference>
<accession>A0A1G2H8H0</accession>